<feature type="transmembrane region" description="Helical" evidence="2">
    <location>
        <begin position="117"/>
        <end position="141"/>
    </location>
</feature>
<feature type="transmembrane region" description="Helical" evidence="2">
    <location>
        <begin position="937"/>
        <end position="954"/>
    </location>
</feature>
<evidence type="ECO:0000313" key="5">
    <source>
        <dbReference type="Proteomes" id="UP000621799"/>
    </source>
</evidence>
<dbReference type="EMBL" id="JADEXN010000052">
    <property type="protein sequence ID" value="MBE9040059.1"/>
    <property type="molecule type" value="Genomic_DNA"/>
</dbReference>
<feature type="domain" description="VIT" evidence="3">
    <location>
        <begin position="414"/>
        <end position="557"/>
    </location>
</feature>
<feature type="transmembrane region" description="Helical" evidence="2">
    <location>
        <begin position="252"/>
        <end position="269"/>
    </location>
</feature>
<accession>A0A928Z813</accession>
<dbReference type="Proteomes" id="UP000621799">
    <property type="component" value="Unassembled WGS sequence"/>
</dbReference>
<protein>
    <submittedName>
        <fullName evidence="4">TIGR02921 family PEP-CTERM protein</fullName>
    </submittedName>
</protein>
<keyword evidence="2" id="KW-0472">Membrane</keyword>
<proteinExistence type="predicted"/>
<comment type="caution">
    <text evidence="4">The sequence shown here is derived from an EMBL/GenBank/DDBJ whole genome shotgun (WGS) entry which is preliminary data.</text>
</comment>
<feature type="transmembrane region" description="Helical" evidence="2">
    <location>
        <begin position="61"/>
        <end position="81"/>
    </location>
</feature>
<dbReference type="Pfam" id="PF08487">
    <property type="entry name" value="VIT"/>
    <property type="match status" value="1"/>
</dbReference>
<dbReference type="InterPro" id="IPR014270">
    <property type="entry name" value="PEP-CTERM_IMP"/>
</dbReference>
<feature type="region of interest" description="Disordered" evidence="1">
    <location>
        <begin position="822"/>
        <end position="844"/>
    </location>
</feature>
<evidence type="ECO:0000256" key="1">
    <source>
        <dbReference type="SAM" id="MobiDB-lite"/>
    </source>
</evidence>
<name>A0A928Z813_9CYAN</name>
<keyword evidence="5" id="KW-1185">Reference proteome</keyword>
<feature type="transmembrane region" description="Helical" evidence="2">
    <location>
        <begin position="208"/>
        <end position="232"/>
    </location>
</feature>
<dbReference type="AlphaFoldDB" id="A0A928Z813"/>
<feature type="transmembrane region" description="Helical" evidence="2">
    <location>
        <begin position="162"/>
        <end position="188"/>
    </location>
</feature>
<dbReference type="PROSITE" id="PS51468">
    <property type="entry name" value="VIT"/>
    <property type="match status" value="1"/>
</dbReference>
<feature type="compositionally biased region" description="Polar residues" evidence="1">
    <location>
        <begin position="822"/>
        <end position="831"/>
    </location>
</feature>
<dbReference type="NCBIfam" id="TIGR02921">
    <property type="entry name" value="PEP_integral"/>
    <property type="match status" value="1"/>
</dbReference>
<reference evidence="4" key="1">
    <citation type="submission" date="2020-10" db="EMBL/GenBank/DDBJ databases">
        <authorList>
            <person name="Castelo-Branco R."/>
            <person name="Eusebio N."/>
            <person name="Adriana R."/>
            <person name="Vieira A."/>
            <person name="Brugerolle De Fraissinette N."/>
            <person name="Rezende De Castro R."/>
            <person name="Schneider M.P."/>
            <person name="Vasconcelos V."/>
            <person name="Leao P.N."/>
        </authorList>
    </citation>
    <scope>NUCLEOTIDE SEQUENCE</scope>
    <source>
        <strain evidence="4">LEGE 11467</strain>
    </source>
</reference>
<feature type="transmembrane region" description="Helical" evidence="2">
    <location>
        <begin position="93"/>
        <end position="111"/>
    </location>
</feature>
<dbReference type="InterPro" id="IPR013694">
    <property type="entry name" value="VIT"/>
</dbReference>
<sequence>MKRLKRLNLAIPKNKWLNRFYQLIFWGWNLTFLALVYVGILPDIGRDLVEAVMAGEIETEFLVTMVALVLVPTLCTIAGAVRLRKQPIELMRLFYGVEAPLVCLLLLRLFVFRELTLGSTLVLGTALVCGIAFCLELFFGYASRNRVLSWLQMGIHTLVSVAGIWVGAVILFYAIPVAAYCLEAFFSFDWIRPLFWSFGNPWVYVQSLLFSILFALSSTLFIAMPSALASFYVYSGLKIGRAFAAQYGKNRAIQVAISVLVAWSILFVSCTKQPQIEVFKKLATLPQSDAERQELLAQSDTIREGLMNAYLAPYRYLSTYERHDLIHYLYQDAFNLPESITWPLQNTYNLLMSAFLYDDRPISVPLGANVSGETEIRPTMNKAKQLYAEFFDIPLQKAERKSIQHALQSTFNVDQAKAGVLNIDAEKVWIQSQEISVKPEGDWAEVELYEVYENQTTQVEEIFYYFSLPDSATITGVWLGDTADRDNRYVFQISPRGAAQKVYNSQVQRARPIDPALLEQVGPHNYRLRAFPIPAQLRSWETQPADRPTHMHLWLTYKVMRQEEGWAMPQLAEKRNAFWTKDTQRIQNGKAIAGNAEDWLPAFITAEGQPSPTAHQVQLSSGYTVSAIPVSDADYAFPSGKRFAVVLDSSRSMTSHQPQVKDTLDWLKQNGFADNRFDNNDADLYVTASAGAQPQRINDIRQFDVQKLTFYGTLQPQQMLQQFAALSEDVAYDGILMVTDEGSYELTKDNEDVAEISAPLWMVHLGGLSAAYDDRTLAAIQKDGGGVATSIPEALQQQATLAAMDESVVSVADGYIWSMEKQTQKPSSQATLEDATPKTATPETTVATEDEFAPLAARQLIRGLSRQMDETDVAQLDAVHAIAKTYKIVSPYSSAIVLVNDEQREALKQAEAEGDRFDRSVEDGDENLTNPLAIPEPGVGILGALGTVAFIIVARRRLK</sequence>
<feature type="transmembrane region" description="Helical" evidence="2">
    <location>
        <begin position="20"/>
        <end position="41"/>
    </location>
</feature>
<keyword evidence="2" id="KW-0812">Transmembrane</keyword>
<evidence type="ECO:0000256" key="2">
    <source>
        <dbReference type="SAM" id="Phobius"/>
    </source>
</evidence>
<organism evidence="4 5">
    <name type="scientific">Zarconia navalis LEGE 11467</name>
    <dbReference type="NCBI Taxonomy" id="1828826"/>
    <lineage>
        <taxon>Bacteria</taxon>
        <taxon>Bacillati</taxon>
        <taxon>Cyanobacteriota</taxon>
        <taxon>Cyanophyceae</taxon>
        <taxon>Oscillatoriophycideae</taxon>
        <taxon>Oscillatoriales</taxon>
        <taxon>Oscillatoriales incertae sedis</taxon>
        <taxon>Zarconia</taxon>
        <taxon>Zarconia navalis</taxon>
    </lineage>
</organism>
<evidence type="ECO:0000313" key="4">
    <source>
        <dbReference type="EMBL" id="MBE9040059.1"/>
    </source>
</evidence>
<gene>
    <name evidence="4" type="ORF">IQ235_04540</name>
</gene>
<keyword evidence="2" id="KW-1133">Transmembrane helix</keyword>
<evidence type="ECO:0000259" key="3">
    <source>
        <dbReference type="PROSITE" id="PS51468"/>
    </source>
</evidence>